<feature type="chain" id="PRO_5044565302" description="Amine oxidase" evidence="9">
    <location>
        <begin position="25"/>
        <end position="668"/>
    </location>
</feature>
<keyword evidence="3 6" id="KW-0801">TPQ</keyword>
<dbReference type="InterPro" id="IPR049947">
    <property type="entry name" value="Cu_Am_Ox_Cu-bd"/>
</dbReference>
<dbReference type="InterPro" id="IPR000269">
    <property type="entry name" value="Cu_amine_oxidase"/>
</dbReference>
<dbReference type="GO" id="GO:0009308">
    <property type="term" value="P:amine metabolic process"/>
    <property type="evidence" value="ECO:0007669"/>
    <property type="project" value="UniProtKB-UniRule"/>
</dbReference>
<evidence type="ECO:0000313" key="13">
    <source>
        <dbReference type="Proteomes" id="UP001652600"/>
    </source>
</evidence>
<dbReference type="EC" id="1.4.3.-" evidence="8"/>
<dbReference type="Pfam" id="PF02728">
    <property type="entry name" value="Cu_amine_oxidN3"/>
    <property type="match status" value="1"/>
</dbReference>
<name>A0A1S3BM98_CUCME</name>
<evidence type="ECO:0000256" key="1">
    <source>
        <dbReference type="ARBA" id="ARBA00007983"/>
    </source>
</evidence>
<keyword evidence="13" id="KW-1185">Reference proteome</keyword>
<dbReference type="InParanoid" id="A0A1S3BM98"/>
<dbReference type="GeneID" id="103491399"/>
<dbReference type="PANTHER" id="PTHR10638:SF71">
    <property type="entry name" value="AMINE OXIDASE"/>
    <property type="match status" value="1"/>
</dbReference>
<evidence type="ECO:0000256" key="5">
    <source>
        <dbReference type="ARBA" id="ARBA00023008"/>
    </source>
</evidence>
<comment type="cofactor">
    <cofactor evidence="8">
        <name>Cu cation</name>
        <dbReference type="ChEBI" id="CHEBI:23378"/>
    </cofactor>
    <text evidence="8">Contains 1 topaquinone per subunit.</text>
</comment>
<evidence type="ECO:0000313" key="14">
    <source>
        <dbReference type="RefSeq" id="XP_008449548.2"/>
    </source>
</evidence>
<dbReference type="Pfam" id="PF02727">
    <property type="entry name" value="Cu_amine_oxidN2"/>
    <property type="match status" value="1"/>
</dbReference>
<feature type="domain" description="Copper amine oxidase catalytic" evidence="10">
    <location>
        <begin position="239"/>
        <end position="654"/>
    </location>
</feature>
<dbReference type="Gene3D" id="3.10.450.40">
    <property type="match status" value="2"/>
</dbReference>
<feature type="active site" description="Schiff-base intermediate with substrate; via topaquinone" evidence="6">
    <location>
        <position position="407"/>
    </location>
</feature>
<dbReference type="KEGG" id="cmo:103491399"/>
<dbReference type="InterPro" id="IPR015798">
    <property type="entry name" value="Cu_amine_oxidase_C"/>
</dbReference>
<dbReference type="PANTHER" id="PTHR10638">
    <property type="entry name" value="COPPER AMINE OXIDASE"/>
    <property type="match status" value="1"/>
</dbReference>
<dbReference type="SUPFAM" id="SSF49998">
    <property type="entry name" value="Amine oxidase catalytic domain"/>
    <property type="match status" value="1"/>
</dbReference>
<dbReference type="PROSITE" id="PS01164">
    <property type="entry name" value="COPPER_AMINE_OXID_1"/>
    <property type="match status" value="1"/>
</dbReference>
<feature type="signal peptide" evidence="9">
    <location>
        <begin position="1"/>
        <end position="24"/>
    </location>
</feature>
<keyword evidence="2 8" id="KW-0479">Metal-binding</keyword>
<dbReference type="RefSeq" id="XP_008449548.2">
    <property type="nucleotide sequence ID" value="XM_008451326.3"/>
</dbReference>
<dbReference type="SUPFAM" id="SSF54416">
    <property type="entry name" value="Amine oxidase N-terminal region"/>
    <property type="match status" value="2"/>
</dbReference>
<evidence type="ECO:0000256" key="7">
    <source>
        <dbReference type="PIRSR" id="PIRSR600269-51"/>
    </source>
</evidence>
<proteinExistence type="inferred from homology"/>
<reference evidence="14" key="1">
    <citation type="submission" date="2025-08" db="UniProtKB">
        <authorList>
            <consortium name="RefSeq"/>
        </authorList>
    </citation>
    <scope>IDENTIFICATION</scope>
    <source>
        <tissue evidence="14">Stem</tissue>
    </source>
</reference>
<accession>A0A1S3BM98</accession>
<organism evidence="13 14">
    <name type="scientific">Cucumis melo</name>
    <name type="common">Muskmelon</name>
    <dbReference type="NCBI Taxonomy" id="3656"/>
    <lineage>
        <taxon>Eukaryota</taxon>
        <taxon>Viridiplantae</taxon>
        <taxon>Streptophyta</taxon>
        <taxon>Embryophyta</taxon>
        <taxon>Tracheophyta</taxon>
        <taxon>Spermatophyta</taxon>
        <taxon>Magnoliopsida</taxon>
        <taxon>eudicotyledons</taxon>
        <taxon>Gunneridae</taxon>
        <taxon>Pentapetalae</taxon>
        <taxon>rosids</taxon>
        <taxon>fabids</taxon>
        <taxon>Cucurbitales</taxon>
        <taxon>Cucurbitaceae</taxon>
        <taxon>Benincaseae</taxon>
        <taxon>Cucumis</taxon>
    </lineage>
</organism>
<evidence type="ECO:0000256" key="2">
    <source>
        <dbReference type="ARBA" id="ARBA00022723"/>
    </source>
</evidence>
<sequence>MAKLLFSLSLLIPLLFLTIAAVGSHPLDSLSPNEFELTRSLITNSNPYTNITFQYVALADPTKQSVLSWLSNPKTPPPPRRATAIVRFNKATHEILIDLVKKTILSDQVYSGPGYAPFTFEEQFAAAALPLSHPPFAAAVKKRGLKVEKVVCVCFSVGWFGEKRKMEKRIVKVQCFYLDGSLNYYMRPVEGVIVIVDLDEMKIVGFHDRYRVPMPKASGTEYRPSKLKPPFLPPLNGIKMLQPDGPSFKIDGQSISWANWKFHLSLDERAGPIISLASIYDMEKQKRRQVMYRGFISELFVPYMDLNEEWYYRTFFDAGEYALGQCAVSLQPLRDCPENAVFMDTYTAAGDGRPMKMSNTFCIFERHAGDIMWRHTEGNKNVPNTPITETRAEMSLVVRMVATVANYDYILDWEFKQSGSIVVDIGLTGLLAVKASKYTHNDQIKEEVYGPLLAENTIGVHHDHFVTFHLDLDMDGVANSAVKSNLRTVRSRDANSPRLSYWTVIAETAKTEADAMIKLRNQELEFSIVNPNQKTKMGNPVGYRLIPRSMAGPLLSPDDYPQRRGAFTNNDVWVTPYNSSEKWASGLFTDQSHGDDTLATWTLRNRKIENRDIVMWYTMGFHHVPCQEDYPLMPTLRRGFELRPTNFFESNPVLKVTPPHIVNFTNCS</sequence>
<keyword evidence="4 8" id="KW-0560">Oxidoreductase</keyword>
<feature type="domain" description="Copper amine oxidase N3-terminal" evidence="12">
    <location>
        <begin position="117"/>
        <end position="213"/>
    </location>
</feature>
<keyword evidence="9" id="KW-0732">Signal</keyword>
<dbReference type="InterPro" id="IPR016182">
    <property type="entry name" value="Cu_amine_oxidase_N-reg"/>
</dbReference>
<evidence type="ECO:0000256" key="6">
    <source>
        <dbReference type="PIRSR" id="PIRSR600269-50"/>
    </source>
</evidence>
<evidence type="ECO:0000259" key="10">
    <source>
        <dbReference type="Pfam" id="PF01179"/>
    </source>
</evidence>
<evidence type="ECO:0000259" key="12">
    <source>
        <dbReference type="Pfam" id="PF02728"/>
    </source>
</evidence>
<keyword evidence="5 8" id="KW-0186">Copper</keyword>
<dbReference type="InterPro" id="IPR015800">
    <property type="entry name" value="Cu_amine_oxidase_N2"/>
</dbReference>
<dbReference type="AlphaFoldDB" id="A0A1S3BM98"/>
<dbReference type="InterPro" id="IPR015802">
    <property type="entry name" value="Cu_amine_oxidase_N3"/>
</dbReference>
<feature type="modified residue" description="2',4',5'-topaquinone" evidence="7">
    <location>
        <position position="407"/>
    </location>
</feature>
<feature type="active site" description="Proton acceptor" evidence="6">
    <location>
        <position position="317"/>
    </location>
</feature>
<dbReference type="Gramene" id="MELO3C014478.2.1">
    <property type="protein sequence ID" value="MELO3C014478.2.1"/>
    <property type="gene ID" value="MELO3C014478.2"/>
</dbReference>
<dbReference type="PROSITE" id="PS01165">
    <property type="entry name" value="COPPER_AMINE_OXID_2"/>
    <property type="match status" value="1"/>
</dbReference>
<dbReference type="GO" id="GO:0048038">
    <property type="term" value="F:quinone binding"/>
    <property type="evidence" value="ECO:0007669"/>
    <property type="project" value="InterPro"/>
</dbReference>
<dbReference type="InterPro" id="IPR036460">
    <property type="entry name" value="Cu_amine_oxidase_C_sf"/>
</dbReference>
<dbReference type="eggNOG" id="KOG1186">
    <property type="taxonomic scope" value="Eukaryota"/>
</dbReference>
<comment type="PTM">
    <text evidence="7 8">Topaquinone (TPQ) is generated by copper-dependent autoxidation of a specific tyrosyl residue.</text>
</comment>
<dbReference type="GO" id="GO:0008131">
    <property type="term" value="F:primary methylamine oxidase activity"/>
    <property type="evidence" value="ECO:0007669"/>
    <property type="project" value="UniProtKB-EC"/>
</dbReference>
<feature type="domain" description="Copper amine oxidase N2-terminal" evidence="11">
    <location>
        <begin position="25"/>
        <end position="108"/>
    </location>
</feature>
<protein>
    <recommendedName>
        <fullName evidence="8">Amine oxidase</fullName>
        <ecNumber evidence="8">1.4.3.-</ecNumber>
    </recommendedName>
</protein>
<dbReference type="GO" id="GO:0005507">
    <property type="term" value="F:copper ion binding"/>
    <property type="evidence" value="ECO:0007669"/>
    <property type="project" value="InterPro"/>
</dbReference>
<dbReference type="Gene3D" id="2.70.98.20">
    <property type="entry name" value="Copper amine oxidase, catalytic domain"/>
    <property type="match status" value="1"/>
</dbReference>
<evidence type="ECO:0000256" key="9">
    <source>
        <dbReference type="SAM" id="SignalP"/>
    </source>
</evidence>
<dbReference type="InterPro" id="IPR049948">
    <property type="entry name" value="Cu_Am_ox_TPQ-bd"/>
</dbReference>
<dbReference type="Pfam" id="PF01179">
    <property type="entry name" value="Cu_amine_oxid"/>
    <property type="match status" value="1"/>
</dbReference>
<evidence type="ECO:0000256" key="8">
    <source>
        <dbReference type="RuleBase" id="RU000672"/>
    </source>
</evidence>
<evidence type="ECO:0000259" key="11">
    <source>
        <dbReference type="Pfam" id="PF02727"/>
    </source>
</evidence>
<comment type="similarity">
    <text evidence="1 8">Belongs to the copper/topaquinone oxidase family.</text>
</comment>
<gene>
    <name evidence="14" type="primary">LOC103491399</name>
</gene>
<dbReference type="Proteomes" id="UP001652600">
    <property type="component" value="Chromosome 5"/>
</dbReference>
<evidence type="ECO:0000256" key="3">
    <source>
        <dbReference type="ARBA" id="ARBA00022772"/>
    </source>
</evidence>
<evidence type="ECO:0000256" key="4">
    <source>
        <dbReference type="ARBA" id="ARBA00023002"/>
    </source>
</evidence>